<name>A0A834SFJ8_9FABA</name>
<dbReference type="EMBL" id="JAAIUW010000013">
    <property type="protein sequence ID" value="KAF7802883.1"/>
    <property type="molecule type" value="Genomic_DNA"/>
</dbReference>
<gene>
    <name evidence="1" type="ORF">G2W53_041994</name>
</gene>
<evidence type="ECO:0000313" key="2">
    <source>
        <dbReference type="Proteomes" id="UP000634136"/>
    </source>
</evidence>
<protein>
    <submittedName>
        <fullName evidence="1">Uncharacterized protein</fullName>
    </submittedName>
</protein>
<evidence type="ECO:0000313" key="1">
    <source>
        <dbReference type="EMBL" id="KAF7802883.1"/>
    </source>
</evidence>
<organism evidence="1 2">
    <name type="scientific">Senna tora</name>
    <dbReference type="NCBI Taxonomy" id="362788"/>
    <lineage>
        <taxon>Eukaryota</taxon>
        <taxon>Viridiplantae</taxon>
        <taxon>Streptophyta</taxon>
        <taxon>Embryophyta</taxon>
        <taxon>Tracheophyta</taxon>
        <taxon>Spermatophyta</taxon>
        <taxon>Magnoliopsida</taxon>
        <taxon>eudicotyledons</taxon>
        <taxon>Gunneridae</taxon>
        <taxon>Pentapetalae</taxon>
        <taxon>rosids</taxon>
        <taxon>fabids</taxon>
        <taxon>Fabales</taxon>
        <taxon>Fabaceae</taxon>
        <taxon>Caesalpinioideae</taxon>
        <taxon>Cassia clade</taxon>
        <taxon>Senna</taxon>
    </lineage>
</organism>
<comment type="caution">
    <text evidence="1">The sequence shown here is derived from an EMBL/GenBank/DDBJ whole genome shotgun (WGS) entry which is preliminary data.</text>
</comment>
<dbReference type="AlphaFoldDB" id="A0A834SFJ8"/>
<accession>A0A834SFJ8</accession>
<proteinExistence type="predicted"/>
<dbReference type="Proteomes" id="UP000634136">
    <property type="component" value="Unassembled WGS sequence"/>
</dbReference>
<sequence length="71" mass="8400">MRNRTCCGEIDGCEQQQEQKQSARALKQWIWRKKKNKRYHGFSFVVCIIGRYMMSTGVEGWTCRLANLKGR</sequence>
<keyword evidence="2" id="KW-1185">Reference proteome</keyword>
<reference evidence="1" key="1">
    <citation type="submission" date="2020-09" db="EMBL/GenBank/DDBJ databases">
        <title>Genome-Enabled Discovery of Anthraquinone Biosynthesis in Senna tora.</title>
        <authorList>
            <person name="Kang S.-H."/>
            <person name="Pandey R.P."/>
            <person name="Lee C.-M."/>
            <person name="Sim J.-S."/>
            <person name="Jeong J.-T."/>
            <person name="Choi B.-S."/>
            <person name="Jung M."/>
            <person name="Ginzburg D."/>
            <person name="Zhao K."/>
            <person name="Won S.Y."/>
            <person name="Oh T.-J."/>
            <person name="Yu Y."/>
            <person name="Kim N.-H."/>
            <person name="Lee O.R."/>
            <person name="Lee T.-H."/>
            <person name="Bashyal P."/>
            <person name="Kim T.-S."/>
            <person name="Lee W.-H."/>
            <person name="Kawkins C."/>
            <person name="Kim C.-K."/>
            <person name="Kim J.S."/>
            <person name="Ahn B.O."/>
            <person name="Rhee S.Y."/>
            <person name="Sohng J.K."/>
        </authorList>
    </citation>
    <scope>NUCLEOTIDE SEQUENCE</scope>
    <source>
        <tissue evidence="1">Leaf</tissue>
    </source>
</reference>